<dbReference type="InterPro" id="IPR019434">
    <property type="entry name" value="DUF2423"/>
</dbReference>
<accession>A0A165FQT7</accession>
<evidence type="ECO:0000313" key="4">
    <source>
        <dbReference type="Proteomes" id="UP000076632"/>
    </source>
</evidence>
<dbReference type="GO" id="GO:0030687">
    <property type="term" value="C:preribosome, large subunit precursor"/>
    <property type="evidence" value="ECO:0007669"/>
    <property type="project" value="TreeGrafter"/>
</dbReference>
<evidence type="ECO:0000256" key="1">
    <source>
        <dbReference type="SAM" id="MobiDB-lite"/>
    </source>
</evidence>
<name>A0A165FQT7_XYLHT</name>
<gene>
    <name evidence="3" type="ORF">L228DRAFT_249055</name>
</gene>
<reference evidence="3 4" key="1">
    <citation type="journal article" date="2016" name="Fungal Biol.">
        <title>The genome of Xylona heveae provides a window into fungal endophytism.</title>
        <authorList>
            <person name="Gazis R."/>
            <person name="Kuo A."/>
            <person name="Riley R."/>
            <person name="LaButti K."/>
            <person name="Lipzen A."/>
            <person name="Lin J."/>
            <person name="Amirebrahimi M."/>
            <person name="Hesse C.N."/>
            <person name="Spatafora J.W."/>
            <person name="Henrissat B."/>
            <person name="Hainaut M."/>
            <person name="Grigoriev I.V."/>
            <person name="Hibbett D.S."/>
        </authorList>
    </citation>
    <scope>NUCLEOTIDE SEQUENCE [LARGE SCALE GENOMIC DNA]</scope>
    <source>
        <strain evidence="3 4">TC161</strain>
    </source>
</reference>
<dbReference type="Proteomes" id="UP000076632">
    <property type="component" value="Unassembled WGS sequence"/>
</dbReference>
<feature type="compositionally biased region" description="Basic and acidic residues" evidence="1">
    <location>
        <begin position="24"/>
        <end position="34"/>
    </location>
</feature>
<sequence length="130" mass="14524">MAKGLRSSQNKNNKSKLRSNVFGPREDARTERLSAKLLELASKPKPTDGGDAKMETEEKDAVAEPQTQDDASKPEENEGMDVDGENVSKSSSSKKHKLPGRAHKKRRGKPHSSMTFNTHKVSKKQKKQRR</sequence>
<evidence type="ECO:0000313" key="3">
    <source>
        <dbReference type="EMBL" id="KZF21266.1"/>
    </source>
</evidence>
<dbReference type="Pfam" id="PF10338">
    <property type="entry name" value="YBL028C_N"/>
    <property type="match status" value="1"/>
</dbReference>
<feature type="compositionally biased region" description="Polar residues" evidence="1">
    <location>
        <begin position="1"/>
        <end position="12"/>
    </location>
</feature>
<dbReference type="PANTHER" id="PTHR28219">
    <property type="entry name" value="UPF0642 PROTEIN YBL028C"/>
    <property type="match status" value="1"/>
</dbReference>
<protein>
    <recommendedName>
        <fullName evidence="2">DUF2423 domain-containing protein</fullName>
    </recommendedName>
</protein>
<dbReference type="AlphaFoldDB" id="A0A165FQT7"/>
<feature type="compositionally biased region" description="Basic residues" evidence="1">
    <location>
        <begin position="92"/>
        <end position="110"/>
    </location>
</feature>
<dbReference type="PANTHER" id="PTHR28219:SF1">
    <property type="entry name" value="UPF0642 PROTEIN YBL028C"/>
    <property type="match status" value="1"/>
</dbReference>
<feature type="compositionally biased region" description="Basic residues" evidence="1">
    <location>
        <begin position="120"/>
        <end position="130"/>
    </location>
</feature>
<dbReference type="OrthoDB" id="4087970at2759"/>
<dbReference type="GeneID" id="28898141"/>
<dbReference type="OMA" id="PIIREHK"/>
<dbReference type="RefSeq" id="XP_018186821.1">
    <property type="nucleotide sequence ID" value="XM_018333004.1"/>
</dbReference>
<dbReference type="EMBL" id="KV407461">
    <property type="protein sequence ID" value="KZF21266.1"/>
    <property type="molecule type" value="Genomic_DNA"/>
</dbReference>
<feature type="region of interest" description="Disordered" evidence="1">
    <location>
        <begin position="1"/>
        <end position="130"/>
    </location>
</feature>
<dbReference type="FunCoup" id="A0A165FQT7">
    <property type="interactions" value="71"/>
</dbReference>
<proteinExistence type="predicted"/>
<keyword evidence="4" id="KW-1185">Reference proteome</keyword>
<organism evidence="3 4">
    <name type="scientific">Xylona heveae (strain CBS 132557 / TC161)</name>
    <dbReference type="NCBI Taxonomy" id="1328760"/>
    <lineage>
        <taxon>Eukaryota</taxon>
        <taxon>Fungi</taxon>
        <taxon>Dikarya</taxon>
        <taxon>Ascomycota</taxon>
        <taxon>Pezizomycotina</taxon>
        <taxon>Xylonomycetes</taxon>
        <taxon>Xylonales</taxon>
        <taxon>Xylonaceae</taxon>
        <taxon>Xylona</taxon>
    </lineage>
</organism>
<feature type="compositionally biased region" description="Basic and acidic residues" evidence="1">
    <location>
        <begin position="45"/>
        <end position="62"/>
    </location>
</feature>
<dbReference type="InParanoid" id="A0A165FQT7"/>
<feature type="domain" description="DUF2423" evidence="2">
    <location>
        <begin position="1"/>
        <end position="44"/>
    </location>
</feature>
<evidence type="ECO:0000259" key="2">
    <source>
        <dbReference type="Pfam" id="PF10338"/>
    </source>
</evidence>